<feature type="compositionally biased region" description="Polar residues" evidence="1">
    <location>
        <begin position="142"/>
        <end position="152"/>
    </location>
</feature>
<feature type="region of interest" description="Disordered" evidence="1">
    <location>
        <begin position="297"/>
        <end position="379"/>
    </location>
</feature>
<evidence type="ECO:0000313" key="3">
    <source>
        <dbReference type="Proteomes" id="UP001497453"/>
    </source>
</evidence>
<dbReference type="EMBL" id="OZ037945">
    <property type="protein sequence ID" value="CAL1701417.1"/>
    <property type="molecule type" value="Genomic_DNA"/>
</dbReference>
<keyword evidence="3" id="KW-1185">Reference proteome</keyword>
<gene>
    <name evidence="2" type="ORF">GFSPODELE1_LOCUS3581</name>
</gene>
<protein>
    <submittedName>
        <fullName evidence="2">Uncharacterized protein</fullName>
    </submittedName>
</protein>
<evidence type="ECO:0000256" key="1">
    <source>
        <dbReference type="SAM" id="MobiDB-lite"/>
    </source>
</evidence>
<feature type="compositionally biased region" description="Polar residues" evidence="1">
    <location>
        <begin position="419"/>
        <end position="456"/>
    </location>
</feature>
<feature type="region of interest" description="Disordered" evidence="1">
    <location>
        <begin position="230"/>
        <end position="271"/>
    </location>
</feature>
<dbReference type="Proteomes" id="UP001497453">
    <property type="component" value="Chromosome 2"/>
</dbReference>
<feature type="compositionally biased region" description="Low complexity" evidence="1">
    <location>
        <begin position="164"/>
        <end position="175"/>
    </location>
</feature>
<sequence length="456" mass="48788">MCCAYGSRDQAIAVCPMCKVFKPSASRCPHKREVCRNRALHPKHDVVYLKNPEVQLFSGCGYCKWARLNPAKAGSYNNNGWPGCCRPPTPEEHRFVGAADWPAVSLVHRVPIPPDIKALLDSISTPAPPRGSTSPPFPSGSLRGNPTQSSTPPAIRRATYNAGTPTRNDTLTTRTAPMTIPFARSGGSPQQLASSLTSDTSRDDGGDTTSSSLPNTSTLDQLFLHRRSTTIDARTDKRGEAPYEAKMSPGRKYAELGGSLSRKGSGSGPVAITRRPSISAAMPSMYLSKVNIDAQPARRRVGAAPSTPPIASSKPPSPPVSRPLERQSLNTPSRRSLENSMAAVRISSASSDSSGSNSETTVISDGGFTDYLSDESEAELQRQAEIKAAQAAQNQMEELEFKAARQQLAHVGLHPPKSWTGSVNATPRSQATQSQSQNYSHTSYASPYGLTSPSRG</sequence>
<feature type="region of interest" description="Disordered" evidence="1">
    <location>
        <begin position="121"/>
        <end position="217"/>
    </location>
</feature>
<name>A0ABP1D0J7_9APHY</name>
<accession>A0ABP1D0J7</accession>
<feature type="compositionally biased region" description="Basic and acidic residues" evidence="1">
    <location>
        <begin position="233"/>
        <end position="243"/>
    </location>
</feature>
<proteinExistence type="predicted"/>
<feature type="compositionally biased region" description="Low complexity" evidence="1">
    <location>
        <begin position="207"/>
        <end position="217"/>
    </location>
</feature>
<feature type="region of interest" description="Disordered" evidence="1">
    <location>
        <begin position="407"/>
        <end position="456"/>
    </location>
</feature>
<feature type="compositionally biased region" description="Low complexity" evidence="1">
    <location>
        <begin position="347"/>
        <end position="358"/>
    </location>
</feature>
<evidence type="ECO:0000313" key="2">
    <source>
        <dbReference type="EMBL" id="CAL1701417.1"/>
    </source>
</evidence>
<reference evidence="3" key="1">
    <citation type="submission" date="2024-04" db="EMBL/GenBank/DDBJ databases">
        <authorList>
            <person name="Shaw F."/>
            <person name="Minotto A."/>
        </authorList>
    </citation>
    <scope>NUCLEOTIDE SEQUENCE [LARGE SCALE GENOMIC DNA]</scope>
</reference>
<organism evidence="2 3">
    <name type="scientific">Somion occarium</name>
    <dbReference type="NCBI Taxonomy" id="3059160"/>
    <lineage>
        <taxon>Eukaryota</taxon>
        <taxon>Fungi</taxon>
        <taxon>Dikarya</taxon>
        <taxon>Basidiomycota</taxon>
        <taxon>Agaricomycotina</taxon>
        <taxon>Agaricomycetes</taxon>
        <taxon>Polyporales</taxon>
        <taxon>Cerrenaceae</taxon>
        <taxon>Somion</taxon>
    </lineage>
</organism>